<dbReference type="Gene3D" id="1.10.630.10">
    <property type="entry name" value="Cytochrome P450"/>
    <property type="match status" value="1"/>
</dbReference>
<comment type="similarity">
    <text evidence="2 7">Belongs to the cytochrome P450 family.</text>
</comment>
<comment type="cofactor">
    <cofactor evidence="1 6">
        <name>heme</name>
        <dbReference type="ChEBI" id="CHEBI:30413"/>
    </cofactor>
</comment>
<evidence type="ECO:0000256" key="6">
    <source>
        <dbReference type="PIRSR" id="PIRSR602401-1"/>
    </source>
</evidence>
<dbReference type="Proteomes" id="UP001174691">
    <property type="component" value="Unassembled WGS sequence"/>
</dbReference>
<dbReference type="GO" id="GO:0005506">
    <property type="term" value="F:iron ion binding"/>
    <property type="evidence" value="ECO:0007669"/>
    <property type="project" value="InterPro"/>
</dbReference>
<evidence type="ECO:0000256" key="3">
    <source>
        <dbReference type="ARBA" id="ARBA00022617"/>
    </source>
</evidence>
<dbReference type="PRINTS" id="PR00385">
    <property type="entry name" value="P450"/>
</dbReference>
<keyword evidence="7" id="KW-0503">Monooxygenase</keyword>
<sequence>MAIFAQGALLALGFKGCQPDSLLQTSLLLIYLFLFCRIGIIIYRLYFHPLARFPGPKLHAASYFPFLFAEKMQGTFFRDVAALHERYGPFVRIAPDRLAIEPAIAWKEIFAHRGSRPEFYKHKPFFRNPDSVIGAYTEDHRRQRRQMASAFSESAMYQQEVHIKRYVDLLTKRLRDKAEKGIAVDMVKWFNYMAFDLIGDLTFGESFDCLETGEYHPWIALIFASIKTASNLQFITHYPFLKPLAWYMIGRKGLEKGKLHRETARRRAETRIARGPVEDRKDFMTYILRDNDASRMTRNEIVQNAGLFMGAGSETTAGALAGLAFHLTQAQQAYKRLTEEVRSRFKHEEEIGMRAVSNLPYLQACIEEGLRVYSPVPDMPPRISPGETVSARYIPQGTLVSTYGWAAYHSGRNFADPEAFIPERWLPQDHPLHEAGRFDNDNKAIFKPFSYGPRDCIGRNLAFAEMRMVMVRLLWNFDLQLVPGHEDWVENQRNYFIFEKGPLMMELIPVQRDQE</sequence>
<evidence type="ECO:0000256" key="8">
    <source>
        <dbReference type="SAM" id="Phobius"/>
    </source>
</evidence>
<keyword evidence="5 6" id="KW-0408">Iron</keyword>
<evidence type="ECO:0000256" key="7">
    <source>
        <dbReference type="RuleBase" id="RU000461"/>
    </source>
</evidence>
<reference evidence="9" key="1">
    <citation type="submission" date="2022-07" db="EMBL/GenBank/DDBJ databases">
        <title>Fungi with potential for degradation of polypropylene.</title>
        <authorList>
            <person name="Gostincar C."/>
        </authorList>
    </citation>
    <scope>NUCLEOTIDE SEQUENCE</scope>
    <source>
        <strain evidence="9">EXF-13287</strain>
    </source>
</reference>
<dbReference type="InterPro" id="IPR036396">
    <property type="entry name" value="Cyt_P450_sf"/>
</dbReference>
<keyword evidence="4 6" id="KW-0479">Metal-binding</keyword>
<proteinExistence type="inferred from homology"/>
<gene>
    <name evidence="9" type="ORF">NKR19_g8362</name>
</gene>
<dbReference type="PANTHER" id="PTHR24305">
    <property type="entry name" value="CYTOCHROME P450"/>
    <property type="match status" value="1"/>
</dbReference>
<dbReference type="InterPro" id="IPR050121">
    <property type="entry name" value="Cytochrome_P450_monoxygenase"/>
</dbReference>
<name>A0AA38VJL7_9PEZI</name>
<dbReference type="EMBL" id="JANBVN010000166">
    <property type="protein sequence ID" value="KAJ9136983.1"/>
    <property type="molecule type" value="Genomic_DNA"/>
</dbReference>
<feature type="binding site" description="axial binding residue" evidence="6">
    <location>
        <position position="456"/>
    </location>
    <ligand>
        <name>heme</name>
        <dbReference type="ChEBI" id="CHEBI:30413"/>
    </ligand>
    <ligandPart>
        <name>Fe</name>
        <dbReference type="ChEBI" id="CHEBI:18248"/>
    </ligandPart>
</feature>
<comment type="caution">
    <text evidence="9">The sequence shown here is derived from an EMBL/GenBank/DDBJ whole genome shotgun (WGS) entry which is preliminary data.</text>
</comment>
<keyword evidence="8" id="KW-0812">Transmembrane</keyword>
<feature type="transmembrane region" description="Helical" evidence="8">
    <location>
        <begin position="29"/>
        <end position="47"/>
    </location>
</feature>
<evidence type="ECO:0000256" key="4">
    <source>
        <dbReference type="ARBA" id="ARBA00022723"/>
    </source>
</evidence>
<dbReference type="InterPro" id="IPR017972">
    <property type="entry name" value="Cyt_P450_CS"/>
</dbReference>
<dbReference type="GO" id="GO:0004497">
    <property type="term" value="F:monooxygenase activity"/>
    <property type="evidence" value="ECO:0007669"/>
    <property type="project" value="UniProtKB-KW"/>
</dbReference>
<dbReference type="AlphaFoldDB" id="A0AA38VJL7"/>
<dbReference type="PROSITE" id="PS00086">
    <property type="entry name" value="CYTOCHROME_P450"/>
    <property type="match status" value="1"/>
</dbReference>
<evidence type="ECO:0000256" key="5">
    <source>
        <dbReference type="ARBA" id="ARBA00023004"/>
    </source>
</evidence>
<dbReference type="InterPro" id="IPR001128">
    <property type="entry name" value="Cyt_P450"/>
</dbReference>
<protein>
    <submittedName>
        <fullName evidence="9">Cytochrome P450</fullName>
    </submittedName>
</protein>
<dbReference type="GO" id="GO:0016705">
    <property type="term" value="F:oxidoreductase activity, acting on paired donors, with incorporation or reduction of molecular oxygen"/>
    <property type="evidence" value="ECO:0007669"/>
    <property type="project" value="InterPro"/>
</dbReference>
<dbReference type="Pfam" id="PF00067">
    <property type="entry name" value="p450"/>
    <property type="match status" value="1"/>
</dbReference>
<evidence type="ECO:0000313" key="10">
    <source>
        <dbReference type="Proteomes" id="UP001174691"/>
    </source>
</evidence>
<dbReference type="PRINTS" id="PR00463">
    <property type="entry name" value="EP450I"/>
</dbReference>
<keyword evidence="8" id="KW-1133">Transmembrane helix</keyword>
<dbReference type="SUPFAM" id="SSF48264">
    <property type="entry name" value="Cytochrome P450"/>
    <property type="match status" value="1"/>
</dbReference>
<dbReference type="InterPro" id="IPR002401">
    <property type="entry name" value="Cyt_P450_E_grp-I"/>
</dbReference>
<evidence type="ECO:0000256" key="1">
    <source>
        <dbReference type="ARBA" id="ARBA00001971"/>
    </source>
</evidence>
<evidence type="ECO:0000256" key="2">
    <source>
        <dbReference type="ARBA" id="ARBA00010617"/>
    </source>
</evidence>
<dbReference type="CDD" id="cd11058">
    <property type="entry name" value="CYP60B-like"/>
    <property type="match status" value="1"/>
</dbReference>
<keyword evidence="8" id="KW-0472">Membrane</keyword>
<dbReference type="PANTHER" id="PTHR24305:SF210">
    <property type="entry name" value="CYTOCHROME P450 MONOOXYGENASE ASQL-RELATED"/>
    <property type="match status" value="1"/>
</dbReference>
<dbReference type="GO" id="GO:0020037">
    <property type="term" value="F:heme binding"/>
    <property type="evidence" value="ECO:0007669"/>
    <property type="project" value="InterPro"/>
</dbReference>
<accession>A0AA38VJL7</accession>
<keyword evidence="7" id="KW-0560">Oxidoreductase</keyword>
<keyword evidence="3 6" id="KW-0349">Heme</keyword>
<evidence type="ECO:0000313" key="9">
    <source>
        <dbReference type="EMBL" id="KAJ9136983.1"/>
    </source>
</evidence>
<organism evidence="9 10">
    <name type="scientific">Coniochaeta hoffmannii</name>
    <dbReference type="NCBI Taxonomy" id="91930"/>
    <lineage>
        <taxon>Eukaryota</taxon>
        <taxon>Fungi</taxon>
        <taxon>Dikarya</taxon>
        <taxon>Ascomycota</taxon>
        <taxon>Pezizomycotina</taxon>
        <taxon>Sordariomycetes</taxon>
        <taxon>Sordariomycetidae</taxon>
        <taxon>Coniochaetales</taxon>
        <taxon>Coniochaetaceae</taxon>
        <taxon>Coniochaeta</taxon>
    </lineage>
</organism>
<keyword evidence="10" id="KW-1185">Reference proteome</keyword>